<evidence type="ECO:0000313" key="2">
    <source>
        <dbReference type="Proteomes" id="UP000824107"/>
    </source>
</evidence>
<dbReference type="Gene3D" id="3.60.40.10">
    <property type="entry name" value="PPM-type phosphatase domain"/>
    <property type="match status" value="1"/>
</dbReference>
<evidence type="ECO:0000313" key="1">
    <source>
        <dbReference type="EMBL" id="HIU53706.1"/>
    </source>
</evidence>
<name>A0A9D1SB76_9PROT</name>
<dbReference type="InterPro" id="IPR036457">
    <property type="entry name" value="PPM-type-like_dom_sf"/>
</dbReference>
<comment type="caution">
    <text evidence="1">The sequence shown here is derived from an EMBL/GenBank/DDBJ whole genome shotgun (WGS) entry which is preliminary data.</text>
</comment>
<organism evidence="1 2">
    <name type="scientific">Candidatus Scatocola faecipullorum</name>
    <dbReference type="NCBI Taxonomy" id="2840917"/>
    <lineage>
        <taxon>Bacteria</taxon>
        <taxon>Pseudomonadati</taxon>
        <taxon>Pseudomonadota</taxon>
        <taxon>Alphaproteobacteria</taxon>
        <taxon>Rhodospirillales</taxon>
        <taxon>Rhodospirillaceae</taxon>
        <taxon>Rhodospirillaceae incertae sedis</taxon>
        <taxon>Candidatus Scatocola</taxon>
    </lineage>
</organism>
<accession>A0A9D1SB76</accession>
<reference evidence="1" key="2">
    <citation type="journal article" date="2021" name="PeerJ">
        <title>Extensive microbial diversity within the chicken gut microbiome revealed by metagenomics and culture.</title>
        <authorList>
            <person name="Gilroy R."/>
            <person name="Ravi A."/>
            <person name="Getino M."/>
            <person name="Pursley I."/>
            <person name="Horton D.L."/>
            <person name="Alikhan N.F."/>
            <person name="Baker D."/>
            <person name="Gharbi K."/>
            <person name="Hall N."/>
            <person name="Watson M."/>
            <person name="Adriaenssens E.M."/>
            <person name="Foster-Nyarko E."/>
            <person name="Jarju S."/>
            <person name="Secka A."/>
            <person name="Antonio M."/>
            <person name="Oren A."/>
            <person name="Chaudhuri R.R."/>
            <person name="La Ragione R."/>
            <person name="Hildebrand F."/>
            <person name="Pallen M.J."/>
        </authorList>
    </citation>
    <scope>NUCLEOTIDE SEQUENCE</scope>
    <source>
        <strain evidence="1">ChiW3-316</strain>
    </source>
</reference>
<protein>
    <recommendedName>
        <fullName evidence="3">PPM-type phosphatase domain-containing protein</fullName>
    </recommendedName>
</protein>
<reference evidence="1" key="1">
    <citation type="submission" date="2020-10" db="EMBL/GenBank/DDBJ databases">
        <authorList>
            <person name="Gilroy R."/>
        </authorList>
    </citation>
    <scope>NUCLEOTIDE SEQUENCE</scope>
    <source>
        <strain evidence="1">ChiW3-316</strain>
    </source>
</reference>
<gene>
    <name evidence="1" type="ORF">IAD20_06465</name>
</gene>
<sequence length="334" mass="36148">MALKLISSLDMNDIKQEDVMLYDEGGQGNVSGAAVVADGATGFLKDVDVRGNLVSLPDIVSGGYSSARVWAEKLAERLLANMADERLGLRQVLKLSVGEATRQVQPLFGSCERFRMPSAAAIAVRQRGSRWEAVGSGDCCLLLEYRDGKLETVVGSPVLEKIRAAREAEIRREKPDFDNLPAEEKAKVRYFYMKQTRQSLGVFPGGYWVPFYGGDAVLDRFIGGAEPVSAAGRKINYLNRGDVWEMSVSASELKSFMLSSDGFIEKVLKFGLADAAELAAAGKTFSSLAALGQKLRQYELKSAGDVSASAMKVVQGRKETGSADDATAMCFEIV</sequence>
<proteinExistence type="predicted"/>
<dbReference type="EMBL" id="DVNC01000041">
    <property type="protein sequence ID" value="HIU53706.1"/>
    <property type="molecule type" value="Genomic_DNA"/>
</dbReference>
<dbReference type="AlphaFoldDB" id="A0A9D1SB76"/>
<dbReference type="Proteomes" id="UP000824107">
    <property type="component" value="Unassembled WGS sequence"/>
</dbReference>
<evidence type="ECO:0008006" key="3">
    <source>
        <dbReference type="Google" id="ProtNLM"/>
    </source>
</evidence>